<feature type="non-terminal residue" evidence="1">
    <location>
        <position position="74"/>
    </location>
</feature>
<sequence length="74" mass="9012">MKENHDNILFQKEGQILVILWQSKLLQTVHLNYCDLINESYNRWNFFSLFDSLGNYKRIDNDEEDFIAMRKKVK</sequence>
<proteinExistence type="predicted"/>
<comment type="caution">
    <text evidence="1">The sequence shown here is derived from an EMBL/GenBank/DDBJ whole genome shotgun (WGS) entry which is preliminary data.</text>
</comment>
<dbReference type="Proteomes" id="UP001221924">
    <property type="component" value="Unassembled WGS sequence"/>
</dbReference>
<organism evidence="1 2">
    <name type="scientific">Bacteroides cellulosilyticus</name>
    <dbReference type="NCBI Taxonomy" id="246787"/>
    <lineage>
        <taxon>Bacteria</taxon>
        <taxon>Pseudomonadati</taxon>
        <taxon>Bacteroidota</taxon>
        <taxon>Bacteroidia</taxon>
        <taxon>Bacteroidales</taxon>
        <taxon>Bacteroidaceae</taxon>
        <taxon>Bacteroides</taxon>
    </lineage>
</organism>
<dbReference type="RefSeq" id="WP_275203227.1">
    <property type="nucleotide sequence ID" value="NZ_JARFID010001109.1"/>
</dbReference>
<name>A0AAX4Y2Z5_9BACE</name>
<reference evidence="1" key="1">
    <citation type="submission" date="2023-03" db="EMBL/GenBank/DDBJ databases">
        <title>DFI Biobank Strains.</title>
        <authorList>
            <person name="Mostad J."/>
            <person name="Paddock L."/>
            <person name="Medina S."/>
            <person name="Waligurski E."/>
            <person name="Barat B."/>
            <person name="Smith R."/>
            <person name="Burgo V."/>
            <person name="Metcalfe C."/>
            <person name="Woodson C."/>
            <person name="Sundararajan A."/>
            <person name="Ramaswamy R."/>
            <person name="Lin H."/>
            <person name="Pamer E.G."/>
        </authorList>
    </citation>
    <scope>NUCLEOTIDE SEQUENCE</scope>
    <source>
        <strain evidence="1">DFI.9.5</strain>
    </source>
</reference>
<dbReference type="AlphaFoldDB" id="A0AAX4Y2Z5"/>
<evidence type="ECO:0000313" key="1">
    <source>
        <dbReference type="EMBL" id="MDE8698364.1"/>
    </source>
</evidence>
<gene>
    <name evidence="1" type="ORF">PZH42_31110</name>
</gene>
<dbReference type="EMBL" id="JARFID010001109">
    <property type="protein sequence ID" value="MDE8698364.1"/>
    <property type="molecule type" value="Genomic_DNA"/>
</dbReference>
<evidence type="ECO:0000313" key="2">
    <source>
        <dbReference type="Proteomes" id="UP001221924"/>
    </source>
</evidence>
<protein>
    <submittedName>
        <fullName evidence="1">Uncharacterized protein</fullName>
    </submittedName>
</protein>
<accession>A0AAX4Y2Z5</accession>